<comment type="caution">
    <text evidence="11">The sequence shown here is derived from an EMBL/GenBank/DDBJ whole genome shotgun (WGS) entry which is preliminary data.</text>
</comment>
<dbReference type="OrthoDB" id="9797790at2"/>
<dbReference type="GO" id="GO:0006605">
    <property type="term" value="P:protein targeting"/>
    <property type="evidence" value="ECO:0007669"/>
    <property type="project" value="UniProtKB-UniRule"/>
</dbReference>
<evidence type="ECO:0000256" key="6">
    <source>
        <dbReference type="ARBA" id="ARBA00022989"/>
    </source>
</evidence>
<dbReference type="STRING" id="418702.BJN45_04185"/>
<evidence type="ECO:0000256" key="8">
    <source>
        <dbReference type="ARBA" id="ARBA00023143"/>
    </source>
</evidence>
<feature type="transmembrane region" description="Helical" evidence="10">
    <location>
        <begin position="67"/>
        <end position="88"/>
    </location>
</feature>
<accession>A0A1R1IDF0</accession>
<dbReference type="PANTHER" id="PTHR30065">
    <property type="entry name" value="FLAGELLAR BIOSYNTHETIC PROTEIN FLIR"/>
    <property type="match status" value="1"/>
</dbReference>
<name>A0A1R1IDF0_9RHOO</name>
<dbReference type="NCBIfam" id="TIGR01400">
    <property type="entry name" value="fliR"/>
    <property type="match status" value="1"/>
</dbReference>
<dbReference type="PANTHER" id="PTHR30065:SF8">
    <property type="entry name" value="FLAGELLAR BIOSYNTHETIC PROTEIN FLIR"/>
    <property type="match status" value="1"/>
</dbReference>
<evidence type="ECO:0000256" key="1">
    <source>
        <dbReference type="ARBA" id="ARBA00002578"/>
    </source>
</evidence>
<feature type="transmembrane region" description="Helical" evidence="10">
    <location>
        <begin position="180"/>
        <end position="202"/>
    </location>
</feature>
<comment type="similarity">
    <text evidence="2 10">Belongs to the FliR/MopE/SpaR family.</text>
</comment>
<protein>
    <recommendedName>
        <fullName evidence="3 9">Flagellar biosynthetic protein FliR</fullName>
    </recommendedName>
</protein>
<feature type="transmembrane region" description="Helical" evidence="10">
    <location>
        <begin position="44"/>
        <end position="61"/>
    </location>
</feature>
<dbReference type="InterPro" id="IPR002010">
    <property type="entry name" value="T3SS_IM_R"/>
</dbReference>
<feature type="transmembrane region" description="Helical" evidence="10">
    <location>
        <begin position="121"/>
        <end position="141"/>
    </location>
</feature>
<reference evidence="11 12" key="1">
    <citation type="submission" date="2016-10" db="EMBL/GenBank/DDBJ databases">
        <title>Alkaliphiles isolated from bioreactors.</title>
        <authorList>
            <person name="Salah Z."/>
            <person name="Rout S.P."/>
            <person name="Humphreys P.N."/>
        </authorList>
    </citation>
    <scope>NUCLEOTIDE SEQUENCE [LARGE SCALE GENOMIC DNA]</scope>
    <source>
        <strain evidence="11 12">ZS02</strain>
    </source>
</reference>
<evidence type="ECO:0000256" key="9">
    <source>
        <dbReference type="NCBIfam" id="TIGR01400"/>
    </source>
</evidence>
<keyword evidence="5 10" id="KW-0812">Transmembrane</keyword>
<dbReference type="GO" id="GO:0009425">
    <property type="term" value="C:bacterial-type flagellum basal body"/>
    <property type="evidence" value="ECO:0007669"/>
    <property type="project" value="UniProtKB-SubCell"/>
</dbReference>
<evidence type="ECO:0000256" key="10">
    <source>
        <dbReference type="RuleBase" id="RU362071"/>
    </source>
</evidence>
<sequence>MLNISTTQIDAWIAFYAYPLARILGLIATAPLWSTAGIPRQTRLILGLGITIAIAPALPPMPAVQPASLAGLWILGQQILIGIAMGFAARVVFAAIDMAGTFIGFQMGLGFATFYDPLEGAQTPVLAEFIGLLALLLFLSLDGHLLYVSTLAQSFHAIPVGPEALSPNSWRNLTELGSKIFSAGLLLALPVLIALMITNVALGVLTKAAPQLNLFALGFPLTLMGGFAGVALSLNYLAVPLQALYDYALRAMLGFALPAGQ</sequence>
<comment type="subcellular location">
    <subcellularLocation>
        <location evidence="10">Cell membrane</location>
        <topology evidence="10">Multi-pass membrane protein</topology>
    </subcellularLocation>
    <subcellularLocation>
        <location evidence="10">Bacterial flagellum basal body</location>
    </subcellularLocation>
</comment>
<dbReference type="InterPro" id="IPR006303">
    <property type="entry name" value="FliR"/>
</dbReference>
<keyword evidence="6 10" id="KW-1133">Transmembrane helix</keyword>
<evidence type="ECO:0000256" key="3">
    <source>
        <dbReference type="ARBA" id="ARBA00021717"/>
    </source>
</evidence>
<dbReference type="EMBL" id="MTHD01000001">
    <property type="protein sequence ID" value="OMG56806.1"/>
    <property type="molecule type" value="Genomic_DNA"/>
</dbReference>
<feature type="transmembrane region" description="Helical" evidence="10">
    <location>
        <begin position="95"/>
        <end position="115"/>
    </location>
</feature>
<dbReference type="GO" id="GO:0044780">
    <property type="term" value="P:bacterial-type flagellum assembly"/>
    <property type="evidence" value="ECO:0007669"/>
    <property type="project" value="UniProtKB-UniRule"/>
</dbReference>
<keyword evidence="7 10" id="KW-0472">Membrane</keyword>
<gene>
    <name evidence="11" type="ORF">BJN45_04185</name>
</gene>
<feature type="transmembrane region" description="Helical" evidence="10">
    <location>
        <begin position="12"/>
        <end position="32"/>
    </location>
</feature>
<keyword evidence="8 10" id="KW-0975">Bacterial flagellum</keyword>
<feature type="transmembrane region" description="Helical" evidence="10">
    <location>
        <begin position="214"/>
        <end position="237"/>
    </location>
</feature>
<keyword evidence="12" id="KW-1185">Reference proteome</keyword>
<keyword evidence="4 10" id="KW-1003">Cell membrane</keyword>
<evidence type="ECO:0000256" key="2">
    <source>
        <dbReference type="ARBA" id="ARBA00009772"/>
    </source>
</evidence>
<dbReference type="Pfam" id="PF01311">
    <property type="entry name" value="Bac_export_1"/>
    <property type="match status" value="1"/>
</dbReference>
<evidence type="ECO:0000256" key="4">
    <source>
        <dbReference type="ARBA" id="ARBA00022475"/>
    </source>
</evidence>
<comment type="function">
    <text evidence="1 10">Role in flagellar biosynthesis.</text>
</comment>
<dbReference type="AlphaFoldDB" id="A0A1R1IDF0"/>
<evidence type="ECO:0000313" key="12">
    <source>
        <dbReference type="Proteomes" id="UP000187526"/>
    </source>
</evidence>
<dbReference type="GO" id="GO:0005886">
    <property type="term" value="C:plasma membrane"/>
    <property type="evidence" value="ECO:0007669"/>
    <property type="project" value="UniProtKB-SubCell"/>
</dbReference>
<keyword evidence="11" id="KW-0282">Flagellum</keyword>
<dbReference type="PRINTS" id="PR00953">
    <property type="entry name" value="TYPE3IMRPROT"/>
</dbReference>
<keyword evidence="11" id="KW-0969">Cilium</keyword>
<proteinExistence type="inferred from homology"/>
<dbReference type="Proteomes" id="UP000187526">
    <property type="component" value="Unassembled WGS sequence"/>
</dbReference>
<keyword evidence="11" id="KW-0966">Cell projection</keyword>
<dbReference type="RefSeq" id="WP_076092313.1">
    <property type="nucleotide sequence ID" value="NZ_MTHD01000001.1"/>
</dbReference>
<organism evidence="11 12">
    <name type="scientific">Azonexus hydrophilus</name>
    <dbReference type="NCBI Taxonomy" id="418702"/>
    <lineage>
        <taxon>Bacteria</taxon>
        <taxon>Pseudomonadati</taxon>
        <taxon>Pseudomonadota</taxon>
        <taxon>Betaproteobacteria</taxon>
        <taxon>Rhodocyclales</taxon>
        <taxon>Azonexaceae</taxon>
        <taxon>Azonexus</taxon>
    </lineage>
</organism>
<evidence type="ECO:0000256" key="7">
    <source>
        <dbReference type="ARBA" id="ARBA00023136"/>
    </source>
</evidence>
<evidence type="ECO:0000313" key="11">
    <source>
        <dbReference type="EMBL" id="OMG56806.1"/>
    </source>
</evidence>
<evidence type="ECO:0000256" key="5">
    <source>
        <dbReference type="ARBA" id="ARBA00022692"/>
    </source>
</evidence>